<sequence length="150" mass="17670">MKKENLGASRWKRTEPISERKKGSRRMYHSNYLGFFRHYHHEEYWEAHEVLEELWQTQRDNDFYHGLIQIAAIMHQLKRGKVRGARKLATSAIRYLSPSRPGRDGVDVDALLQWLELCLSRLPEDQEKMELAALERLAIPVGPLPRLHEA</sequence>
<reference evidence="3" key="1">
    <citation type="journal article" date="2019" name="Int. J. Syst. Evol. Microbiol.">
        <title>The Global Catalogue of Microorganisms (GCM) 10K type strain sequencing project: providing services to taxonomists for standard genome sequencing and annotation.</title>
        <authorList>
            <consortium name="The Broad Institute Genomics Platform"/>
            <consortium name="The Broad Institute Genome Sequencing Center for Infectious Disease"/>
            <person name="Wu L."/>
            <person name="Ma J."/>
        </authorList>
    </citation>
    <scope>NUCLEOTIDE SEQUENCE [LARGE SCALE GENOMIC DNA]</scope>
    <source>
        <strain evidence="3">CGMCC 1.12942</strain>
    </source>
</reference>
<protein>
    <submittedName>
        <fullName evidence="2">DUF309 domain-containing protein</fullName>
    </submittedName>
</protein>
<dbReference type="Gene3D" id="1.10.3450.10">
    <property type="entry name" value="TTHA0068-like"/>
    <property type="match status" value="1"/>
</dbReference>
<keyword evidence="3" id="KW-1185">Reference proteome</keyword>
<comment type="caution">
    <text evidence="2">The sequence shown here is derived from an EMBL/GenBank/DDBJ whole genome shotgun (WGS) entry which is preliminary data.</text>
</comment>
<dbReference type="PANTHER" id="PTHR34796:SF1">
    <property type="entry name" value="EXPRESSED PROTEIN"/>
    <property type="match status" value="1"/>
</dbReference>
<feature type="region of interest" description="Disordered" evidence="1">
    <location>
        <begin position="1"/>
        <end position="22"/>
    </location>
</feature>
<feature type="compositionally biased region" description="Basic and acidic residues" evidence="1">
    <location>
        <begin position="12"/>
        <end position="21"/>
    </location>
</feature>
<dbReference type="InterPro" id="IPR005500">
    <property type="entry name" value="DUF309"/>
</dbReference>
<name>A0ABW2RKC5_9BACL</name>
<organism evidence="2 3">
    <name type="scientific">Laceyella putida</name>
    <dbReference type="NCBI Taxonomy" id="110101"/>
    <lineage>
        <taxon>Bacteria</taxon>
        <taxon>Bacillati</taxon>
        <taxon>Bacillota</taxon>
        <taxon>Bacilli</taxon>
        <taxon>Bacillales</taxon>
        <taxon>Thermoactinomycetaceae</taxon>
        <taxon>Laceyella</taxon>
    </lineage>
</organism>
<dbReference type="Pfam" id="PF03745">
    <property type="entry name" value="DUF309"/>
    <property type="match status" value="1"/>
</dbReference>
<evidence type="ECO:0000313" key="3">
    <source>
        <dbReference type="Proteomes" id="UP001596500"/>
    </source>
</evidence>
<proteinExistence type="predicted"/>
<gene>
    <name evidence="2" type="ORF">ACFQNG_08680</name>
</gene>
<evidence type="ECO:0000256" key="1">
    <source>
        <dbReference type="SAM" id="MobiDB-lite"/>
    </source>
</evidence>
<dbReference type="EMBL" id="JBHTBW010000021">
    <property type="protein sequence ID" value="MFC7441231.1"/>
    <property type="molecule type" value="Genomic_DNA"/>
</dbReference>
<evidence type="ECO:0000313" key="2">
    <source>
        <dbReference type="EMBL" id="MFC7441231.1"/>
    </source>
</evidence>
<dbReference type="PANTHER" id="PTHR34796">
    <property type="entry name" value="EXPRESSED PROTEIN"/>
    <property type="match status" value="1"/>
</dbReference>
<dbReference type="InterPro" id="IPR023203">
    <property type="entry name" value="TTHA0068_sf"/>
</dbReference>
<dbReference type="Proteomes" id="UP001596500">
    <property type="component" value="Unassembled WGS sequence"/>
</dbReference>
<dbReference type="RefSeq" id="WP_379864525.1">
    <property type="nucleotide sequence ID" value="NZ_JBHTBW010000021.1"/>
</dbReference>
<dbReference type="SUPFAM" id="SSF140663">
    <property type="entry name" value="TTHA0068-like"/>
    <property type="match status" value="1"/>
</dbReference>
<accession>A0ABW2RKC5</accession>